<evidence type="ECO:0000256" key="1">
    <source>
        <dbReference type="SAM" id="MobiDB-lite"/>
    </source>
</evidence>
<protein>
    <submittedName>
        <fullName evidence="2">Uncharacterized protein</fullName>
    </submittedName>
</protein>
<gene>
    <name evidence="2" type="ORF">NITLEN_10085</name>
</gene>
<organism evidence="2 3">
    <name type="scientific">Nitrospira lenta</name>
    <dbReference type="NCBI Taxonomy" id="1436998"/>
    <lineage>
        <taxon>Bacteria</taxon>
        <taxon>Pseudomonadati</taxon>
        <taxon>Nitrospirota</taxon>
        <taxon>Nitrospiria</taxon>
        <taxon>Nitrospirales</taxon>
        <taxon>Nitrospiraceae</taxon>
        <taxon>Nitrospira</taxon>
    </lineage>
</organism>
<feature type="compositionally biased region" description="Polar residues" evidence="1">
    <location>
        <begin position="236"/>
        <end position="246"/>
    </location>
</feature>
<feature type="region of interest" description="Disordered" evidence="1">
    <location>
        <begin position="115"/>
        <end position="180"/>
    </location>
</feature>
<feature type="compositionally biased region" description="Low complexity" evidence="1">
    <location>
        <begin position="224"/>
        <end position="235"/>
    </location>
</feature>
<sequence length="434" mass="46549">MARARSAESPRTRSKAAAIDEIAQGLATFQNILTSIEDFSREGFPYRDGARAKTELQIRETVRRLFGERSPEYQAHRAHKLKISTSAETTQSVHLVKSFIAALEHKKLELQGLAPATPTPAAGQRPTPSSPPQMTIVPPSPPSDQIAMAHESTQGSTPPVIMPVASTANLSQPPVPTPQTPALEVLPPMPAPRQEPVIAIASPLTAQHHVIAPPQPQADVFASSVAASPPATSIPTHESSQTSPGQPSAPDVAIAAPPASPVPPPNPTPAVPSVVTSKNPSAADPVDALRRVCLRFHAVARQLRLRKDYRATLEVEDDYDLQDLLCALLKVEFDEVGTDEWTPPYTGGSTRTTLLLNQDRLVVVAKKTRSGLTTKELAEQVAADTAHYASRKPCAHLFCFIYDPEGRIGSPTRLETDLTSVSDSFTVDVLIAPK</sequence>
<feature type="compositionally biased region" description="Low complexity" evidence="1">
    <location>
        <begin position="248"/>
        <end position="257"/>
    </location>
</feature>
<name>A0A330L166_9BACT</name>
<feature type="region of interest" description="Disordered" evidence="1">
    <location>
        <begin position="224"/>
        <end position="282"/>
    </location>
</feature>
<dbReference type="Proteomes" id="UP000248168">
    <property type="component" value="Unassembled WGS sequence"/>
</dbReference>
<accession>A0A330L166</accession>
<dbReference type="RefSeq" id="WP_121987612.1">
    <property type="nucleotide sequence ID" value="NZ_OUNR01000001.1"/>
</dbReference>
<reference evidence="3" key="1">
    <citation type="submission" date="2018-04" db="EMBL/GenBank/DDBJ databases">
        <authorList>
            <person name="Lucker S."/>
            <person name="Sakoula D."/>
        </authorList>
    </citation>
    <scope>NUCLEOTIDE SEQUENCE [LARGE SCALE GENOMIC DNA]</scope>
</reference>
<feature type="compositionally biased region" description="Low complexity" evidence="1">
    <location>
        <begin position="115"/>
        <end position="127"/>
    </location>
</feature>
<evidence type="ECO:0000313" key="2">
    <source>
        <dbReference type="EMBL" id="SPP62999.1"/>
    </source>
</evidence>
<dbReference type="InParanoid" id="A0A330L166"/>
<feature type="compositionally biased region" description="Pro residues" evidence="1">
    <location>
        <begin position="258"/>
        <end position="270"/>
    </location>
</feature>
<keyword evidence="3" id="KW-1185">Reference proteome</keyword>
<proteinExistence type="predicted"/>
<dbReference type="Pfam" id="PF18742">
    <property type="entry name" value="DpnII-MboI"/>
    <property type="match status" value="1"/>
</dbReference>
<evidence type="ECO:0000313" key="3">
    <source>
        <dbReference type="Proteomes" id="UP000248168"/>
    </source>
</evidence>
<dbReference type="AlphaFoldDB" id="A0A330L166"/>
<dbReference type="EMBL" id="OUNR01000001">
    <property type="protein sequence ID" value="SPP62999.1"/>
    <property type="molecule type" value="Genomic_DNA"/>
</dbReference>
<dbReference type="OrthoDB" id="2678579at2"/>